<accession>A0A9P5NX15</accession>
<evidence type="ECO:0000313" key="2">
    <source>
        <dbReference type="Proteomes" id="UP000724874"/>
    </source>
</evidence>
<protein>
    <submittedName>
        <fullName evidence="1">Uncharacterized protein</fullName>
    </submittedName>
</protein>
<dbReference type="Proteomes" id="UP000724874">
    <property type="component" value="Unassembled WGS sequence"/>
</dbReference>
<comment type="caution">
    <text evidence="1">The sequence shown here is derived from an EMBL/GenBank/DDBJ whole genome shotgun (WGS) entry which is preliminary data.</text>
</comment>
<dbReference type="EMBL" id="JADNYJ010000004">
    <property type="protein sequence ID" value="KAF8911492.1"/>
    <property type="molecule type" value="Genomic_DNA"/>
</dbReference>
<name>A0A9P5NX15_GYMJU</name>
<proteinExistence type="predicted"/>
<reference evidence="1" key="1">
    <citation type="submission" date="2020-11" db="EMBL/GenBank/DDBJ databases">
        <authorList>
            <consortium name="DOE Joint Genome Institute"/>
            <person name="Ahrendt S."/>
            <person name="Riley R."/>
            <person name="Andreopoulos W."/>
            <person name="LaButti K."/>
            <person name="Pangilinan J."/>
            <person name="Ruiz-duenas F.J."/>
            <person name="Barrasa J.M."/>
            <person name="Sanchez-Garcia M."/>
            <person name="Camarero S."/>
            <person name="Miyauchi S."/>
            <person name="Serrano A."/>
            <person name="Linde D."/>
            <person name="Babiker R."/>
            <person name="Drula E."/>
            <person name="Ayuso-Fernandez I."/>
            <person name="Pacheco R."/>
            <person name="Padilla G."/>
            <person name="Ferreira P."/>
            <person name="Barriuso J."/>
            <person name="Kellner H."/>
            <person name="Castanera R."/>
            <person name="Alfaro M."/>
            <person name="Ramirez L."/>
            <person name="Pisabarro A.G."/>
            <person name="Kuo A."/>
            <person name="Tritt A."/>
            <person name="Lipzen A."/>
            <person name="He G."/>
            <person name="Yan M."/>
            <person name="Ng V."/>
            <person name="Cullen D."/>
            <person name="Martin F."/>
            <person name="Rosso M.-N."/>
            <person name="Henrissat B."/>
            <person name="Hibbett D."/>
            <person name="Martinez A.T."/>
            <person name="Grigoriev I.V."/>
        </authorList>
    </citation>
    <scope>NUCLEOTIDE SEQUENCE</scope>
    <source>
        <strain evidence="1">AH 44721</strain>
    </source>
</reference>
<gene>
    <name evidence="1" type="ORF">CPB84DRAFT_1841998</name>
</gene>
<organism evidence="1 2">
    <name type="scientific">Gymnopilus junonius</name>
    <name type="common">Spectacular rustgill mushroom</name>
    <name type="synonym">Gymnopilus spectabilis subsp. junonius</name>
    <dbReference type="NCBI Taxonomy" id="109634"/>
    <lineage>
        <taxon>Eukaryota</taxon>
        <taxon>Fungi</taxon>
        <taxon>Dikarya</taxon>
        <taxon>Basidiomycota</taxon>
        <taxon>Agaricomycotina</taxon>
        <taxon>Agaricomycetes</taxon>
        <taxon>Agaricomycetidae</taxon>
        <taxon>Agaricales</taxon>
        <taxon>Agaricineae</taxon>
        <taxon>Hymenogastraceae</taxon>
        <taxon>Gymnopilus</taxon>
    </lineage>
</organism>
<evidence type="ECO:0000313" key="1">
    <source>
        <dbReference type="EMBL" id="KAF8911492.1"/>
    </source>
</evidence>
<dbReference type="AlphaFoldDB" id="A0A9P5NX15"/>
<dbReference type="OrthoDB" id="10516277at2759"/>
<keyword evidence="2" id="KW-1185">Reference proteome</keyword>
<sequence length="98" mass="10020">MATFFLAALPSVMSSPAPIDTTLPNLVTPKNSLNELSMVEYAGDGTTASSTIILSVSATSVSPSTASSTSISRGEKLHTTYPWSVGLAAFAGVIVTIL</sequence>